<dbReference type="OrthoDB" id="3935706at2759"/>
<protein>
    <submittedName>
        <fullName evidence="1">Uncharacterized protein</fullName>
    </submittedName>
</protein>
<dbReference type="SUPFAM" id="SSF52047">
    <property type="entry name" value="RNI-like"/>
    <property type="match status" value="1"/>
</dbReference>
<evidence type="ECO:0000313" key="2">
    <source>
        <dbReference type="Proteomes" id="UP000800235"/>
    </source>
</evidence>
<reference evidence="1" key="1">
    <citation type="journal article" date="2020" name="Stud. Mycol.">
        <title>101 Dothideomycetes genomes: a test case for predicting lifestyles and emergence of pathogens.</title>
        <authorList>
            <person name="Haridas S."/>
            <person name="Albert R."/>
            <person name="Binder M."/>
            <person name="Bloem J."/>
            <person name="Labutti K."/>
            <person name="Salamov A."/>
            <person name="Andreopoulos B."/>
            <person name="Baker S."/>
            <person name="Barry K."/>
            <person name="Bills G."/>
            <person name="Bluhm B."/>
            <person name="Cannon C."/>
            <person name="Castanera R."/>
            <person name="Culley D."/>
            <person name="Daum C."/>
            <person name="Ezra D."/>
            <person name="Gonzalez J."/>
            <person name="Henrissat B."/>
            <person name="Kuo A."/>
            <person name="Liang C."/>
            <person name="Lipzen A."/>
            <person name="Lutzoni F."/>
            <person name="Magnuson J."/>
            <person name="Mondo S."/>
            <person name="Nolan M."/>
            <person name="Ohm R."/>
            <person name="Pangilinan J."/>
            <person name="Park H.-J."/>
            <person name="Ramirez L."/>
            <person name="Alfaro M."/>
            <person name="Sun H."/>
            <person name="Tritt A."/>
            <person name="Yoshinaga Y."/>
            <person name="Zwiers L.-H."/>
            <person name="Turgeon B."/>
            <person name="Goodwin S."/>
            <person name="Spatafora J."/>
            <person name="Crous P."/>
            <person name="Grigoriev I."/>
        </authorList>
    </citation>
    <scope>NUCLEOTIDE SEQUENCE</scope>
    <source>
        <strain evidence="1">CBS 130266</strain>
    </source>
</reference>
<evidence type="ECO:0000313" key="1">
    <source>
        <dbReference type="EMBL" id="KAF2418657.1"/>
    </source>
</evidence>
<name>A0A9P4NF56_9PEZI</name>
<organism evidence="1 2">
    <name type="scientific">Tothia fuscella</name>
    <dbReference type="NCBI Taxonomy" id="1048955"/>
    <lineage>
        <taxon>Eukaryota</taxon>
        <taxon>Fungi</taxon>
        <taxon>Dikarya</taxon>
        <taxon>Ascomycota</taxon>
        <taxon>Pezizomycotina</taxon>
        <taxon>Dothideomycetes</taxon>
        <taxon>Pleosporomycetidae</taxon>
        <taxon>Venturiales</taxon>
        <taxon>Cylindrosympodiaceae</taxon>
        <taxon>Tothia</taxon>
    </lineage>
</organism>
<gene>
    <name evidence="1" type="ORF">EJ08DRAFT_51981</name>
</gene>
<sequence>MYLPFLRTLCARPDLAKHVKFVDLLYWWTEIHIVTGGYGPLEMEWEDFVMLSEKAVEMRIISRVTLRQFRKQIRSQNDLVSLYEKSPFTAIDTETWPNVLPAISTKLDWLRNLGMATDDAQVILMLSLLPNLTCLRLFDTQNYSRLPWTNMIENSPHGFKKLQKFKGYQIQDSIFAELLQLPTLRKIVAYGISDSCDDSDDPPWPWHCIEGTSNVEVMELDGAYLHTTTMERLLKSCASLKVFQYKVTTIVEPQLTNHKTIIPMLDHHRSSLEWVTMEFRPRLGHGVEEDNTSLAQLYTGDRALANFKALKCLDVDSELIIDASDPAPDCLIKNLPSNLVALALTFRKVPEKQHHRCFESFALSVDNSHTKLREIFIRTYPEEHAKEGKDFVSLIARMFEMKGVSV</sequence>
<dbReference type="AlphaFoldDB" id="A0A9P4NF56"/>
<proteinExistence type="predicted"/>
<dbReference type="Proteomes" id="UP000800235">
    <property type="component" value="Unassembled WGS sequence"/>
</dbReference>
<dbReference type="EMBL" id="MU007126">
    <property type="protein sequence ID" value="KAF2418657.1"/>
    <property type="molecule type" value="Genomic_DNA"/>
</dbReference>
<keyword evidence="2" id="KW-1185">Reference proteome</keyword>
<accession>A0A9P4NF56</accession>
<dbReference type="Gene3D" id="3.80.10.10">
    <property type="entry name" value="Ribonuclease Inhibitor"/>
    <property type="match status" value="1"/>
</dbReference>
<comment type="caution">
    <text evidence="1">The sequence shown here is derived from an EMBL/GenBank/DDBJ whole genome shotgun (WGS) entry which is preliminary data.</text>
</comment>
<dbReference type="InterPro" id="IPR032675">
    <property type="entry name" value="LRR_dom_sf"/>
</dbReference>